<name>A0ABR0MGN6_GOSAR</name>
<evidence type="ECO:0008006" key="3">
    <source>
        <dbReference type="Google" id="ProtNLM"/>
    </source>
</evidence>
<dbReference type="EMBL" id="JARKNE010000013">
    <property type="protein sequence ID" value="KAK5771740.1"/>
    <property type="molecule type" value="Genomic_DNA"/>
</dbReference>
<proteinExistence type="predicted"/>
<gene>
    <name evidence="1" type="ORF">PVK06_047982</name>
</gene>
<reference evidence="1 2" key="1">
    <citation type="submission" date="2023-03" db="EMBL/GenBank/DDBJ databases">
        <title>WGS of Gossypium arboreum.</title>
        <authorList>
            <person name="Yu D."/>
        </authorList>
    </citation>
    <scope>NUCLEOTIDE SEQUENCE [LARGE SCALE GENOMIC DNA]</scope>
    <source>
        <tissue evidence="1">Leaf</tissue>
    </source>
</reference>
<evidence type="ECO:0000313" key="1">
    <source>
        <dbReference type="EMBL" id="KAK5771740.1"/>
    </source>
</evidence>
<organism evidence="1 2">
    <name type="scientific">Gossypium arboreum</name>
    <name type="common">Tree cotton</name>
    <name type="synonym">Gossypium nanking</name>
    <dbReference type="NCBI Taxonomy" id="29729"/>
    <lineage>
        <taxon>Eukaryota</taxon>
        <taxon>Viridiplantae</taxon>
        <taxon>Streptophyta</taxon>
        <taxon>Embryophyta</taxon>
        <taxon>Tracheophyta</taxon>
        <taxon>Spermatophyta</taxon>
        <taxon>Magnoliopsida</taxon>
        <taxon>eudicotyledons</taxon>
        <taxon>Gunneridae</taxon>
        <taxon>Pentapetalae</taxon>
        <taxon>rosids</taxon>
        <taxon>malvids</taxon>
        <taxon>Malvales</taxon>
        <taxon>Malvaceae</taxon>
        <taxon>Malvoideae</taxon>
        <taxon>Gossypium</taxon>
    </lineage>
</organism>
<keyword evidence="2" id="KW-1185">Reference proteome</keyword>
<accession>A0ABR0MGN6</accession>
<comment type="caution">
    <text evidence="1">The sequence shown here is derived from an EMBL/GenBank/DDBJ whole genome shotgun (WGS) entry which is preliminary data.</text>
</comment>
<dbReference type="Proteomes" id="UP001358586">
    <property type="component" value="Chromosome 13"/>
</dbReference>
<evidence type="ECO:0000313" key="2">
    <source>
        <dbReference type="Proteomes" id="UP001358586"/>
    </source>
</evidence>
<protein>
    <recommendedName>
        <fullName evidence="3">Retrotransposon gag domain-containing protein</fullName>
    </recommendedName>
</protein>
<sequence length="87" mass="10351">MSAGWSSTRIPCFHRRGLIVDFNIQLEYYFVAEEVLVNARVRVVMLHLEGRALDWHHFYAQRQAGFHMLEWESYAQSLKNRFGSQTF</sequence>